<protein>
    <recommendedName>
        <fullName evidence="1">SprT-like domain-containing protein</fullName>
    </recommendedName>
</protein>
<gene>
    <name evidence="2" type="ORF">S03H2_57996</name>
</gene>
<dbReference type="SMART" id="SM00731">
    <property type="entry name" value="SprT"/>
    <property type="match status" value="1"/>
</dbReference>
<sequence length="210" mass="23905">RPRRVERSQSSWYSGASMDAKSAVSFDDLWTPDQPLPGRAGLLGIAERCGRAWGLAELTGQVRIAYNPRLRTTLGRALLDARRVELNTRLLREHPEELVSLLAHELAHVVVHIRHGRVSPHGAPFRALMRRLGLSPRATHSLPTRHLRRRRRRYLYLHRCGNCSYTFLARRVRRDLHCRACGPDMAWTIVRAPNSLRGRKMLAAFGKGAS</sequence>
<evidence type="ECO:0000259" key="1">
    <source>
        <dbReference type="SMART" id="SM00731"/>
    </source>
</evidence>
<name>X1KUD1_9ZZZZ</name>
<evidence type="ECO:0000313" key="2">
    <source>
        <dbReference type="EMBL" id="GAH85578.1"/>
    </source>
</evidence>
<dbReference type="InterPro" id="IPR006640">
    <property type="entry name" value="SprT-like_domain"/>
</dbReference>
<feature type="non-terminal residue" evidence="2">
    <location>
        <position position="1"/>
    </location>
</feature>
<dbReference type="GO" id="GO:0006950">
    <property type="term" value="P:response to stress"/>
    <property type="evidence" value="ECO:0007669"/>
    <property type="project" value="UniProtKB-ARBA"/>
</dbReference>
<organism evidence="2">
    <name type="scientific">marine sediment metagenome</name>
    <dbReference type="NCBI Taxonomy" id="412755"/>
    <lineage>
        <taxon>unclassified sequences</taxon>
        <taxon>metagenomes</taxon>
        <taxon>ecological metagenomes</taxon>
    </lineage>
</organism>
<dbReference type="PANTHER" id="PTHR38773:SF1">
    <property type="entry name" value="PROTEIN SPRT"/>
    <property type="match status" value="1"/>
</dbReference>
<dbReference type="Pfam" id="PF10263">
    <property type="entry name" value="SprT-like"/>
    <property type="match status" value="1"/>
</dbReference>
<dbReference type="PANTHER" id="PTHR38773">
    <property type="entry name" value="PROTEIN SPRT"/>
    <property type="match status" value="1"/>
</dbReference>
<reference evidence="2" key="1">
    <citation type="journal article" date="2014" name="Front. Microbiol.">
        <title>High frequency of phylogenetically diverse reductive dehalogenase-homologous genes in deep subseafloor sedimentary metagenomes.</title>
        <authorList>
            <person name="Kawai M."/>
            <person name="Futagami T."/>
            <person name="Toyoda A."/>
            <person name="Takaki Y."/>
            <person name="Nishi S."/>
            <person name="Hori S."/>
            <person name="Arai W."/>
            <person name="Tsubouchi T."/>
            <person name="Morono Y."/>
            <person name="Uchiyama I."/>
            <person name="Ito T."/>
            <person name="Fujiyama A."/>
            <person name="Inagaki F."/>
            <person name="Takami H."/>
        </authorList>
    </citation>
    <scope>NUCLEOTIDE SEQUENCE</scope>
    <source>
        <strain evidence="2">Expedition CK06-06</strain>
    </source>
</reference>
<proteinExistence type="predicted"/>
<dbReference type="AlphaFoldDB" id="X1KUD1"/>
<accession>X1KUD1</accession>
<comment type="caution">
    <text evidence="2">The sequence shown here is derived from an EMBL/GenBank/DDBJ whole genome shotgun (WGS) entry which is preliminary data.</text>
</comment>
<feature type="domain" description="SprT-like" evidence="1">
    <location>
        <begin position="39"/>
        <end position="188"/>
    </location>
</feature>
<dbReference type="EMBL" id="BARU01037201">
    <property type="protein sequence ID" value="GAH85578.1"/>
    <property type="molecule type" value="Genomic_DNA"/>
</dbReference>